<dbReference type="EMBL" id="BKCJ010077284">
    <property type="protein sequence ID" value="GEW85779.1"/>
    <property type="molecule type" value="Genomic_DNA"/>
</dbReference>
<gene>
    <name evidence="2" type="ORF">Tci_257755</name>
</gene>
<sequence>SEEGGGGRGMKEKQHGSTSNTTKDLGHCSTSISCTAAPNEGNVLTNVIDSPDTPSNSGPKLSGPTSYALLVTSETSRKSVKFCTLVPPEGNMADVAISMESVRAINESFTNTVYGFFWGKQMAYPNVDNYDSDVNLLKEDVGIVPIWVKFHGVPMTAFSEDSLSDIATKLDTPLMLDSYTSDVFENDDDLDTNGEISKSAGKGANFGVSLSDHEFFHVSSNSTCTTIIVERIDKLERQIIDGKLTLVDDDGNLLPKVVSTAICDDFDITICDREKK</sequence>
<feature type="region of interest" description="Disordered" evidence="1">
    <location>
        <begin position="1"/>
        <end position="24"/>
    </location>
</feature>
<protein>
    <submittedName>
        <fullName evidence="2">Uncharacterized protein</fullName>
    </submittedName>
</protein>
<name>A0A699H2S8_TANCI</name>
<accession>A0A699H2S8</accession>
<dbReference type="AlphaFoldDB" id="A0A699H2S8"/>
<comment type="caution">
    <text evidence="2">The sequence shown here is derived from an EMBL/GenBank/DDBJ whole genome shotgun (WGS) entry which is preliminary data.</text>
</comment>
<reference evidence="2" key="1">
    <citation type="journal article" date="2019" name="Sci. Rep.">
        <title>Draft genome of Tanacetum cinerariifolium, the natural source of mosquito coil.</title>
        <authorList>
            <person name="Yamashiro T."/>
            <person name="Shiraishi A."/>
            <person name="Satake H."/>
            <person name="Nakayama K."/>
        </authorList>
    </citation>
    <scope>NUCLEOTIDE SEQUENCE</scope>
</reference>
<evidence type="ECO:0000313" key="2">
    <source>
        <dbReference type="EMBL" id="GEW85779.1"/>
    </source>
</evidence>
<proteinExistence type="predicted"/>
<feature type="non-terminal residue" evidence="2">
    <location>
        <position position="1"/>
    </location>
</feature>
<organism evidence="2">
    <name type="scientific">Tanacetum cinerariifolium</name>
    <name type="common">Dalmatian daisy</name>
    <name type="synonym">Chrysanthemum cinerariifolium</name>
    <dbReference type="NCBI Taxonomy" id="118510"/>
    <lineage>
        <taxon>Eukaryota</taxon>
        <taxon>Viridiplantae</taxon>
        <taxon>Streptophyta</taxon>
        <taxon>Embryophyta</taxon>
        <taxon>Tracheophyta</taxon>
        <taxon>Spermatophyta</taxon>
        <taxon>Magnoliopsida</taxon>
        <taxon>eudicotyledons</taxon>
        <taxon>Gunneridae</taxon>
        <taxon>Pentapetalae</taxon>
        <taxon>asterids</taxon>
        <taxon>campanulids</taxon>
        <taxon>Asterales</taxon>
        <taxon>Asteraceae</taxon>
        <taxon>Asteroideae</taxon>
        <taxon>Anthemideae</taxon>
        <taxon>Anthemidinae</taxon>
        <taxon>Tanacetum</taxon>
    </lineage>
</organism>
<evidence type="ECO:0000256" key="1">
    <source>
        <dbReference type="SAM" id="MobiDB-lite"/>
    </source>
</evidence>